<evidence type="ECO:0000313" key="3">
    <source>
        <dbReference type="Proteomes" id="UP000299102"/>
    </source>
</evidence>
<sequence length="94" mass="10112">MRRPAETALTSRPISCICHLYTRVRRVCCNTREHVALACDGFAGFLERPAPLDPALSNRPYGVGAVGVTKGPPSARSHGAPRGLSGDARARFCY</sequence>
<reference evidence="2 3" key="1">
    <citation type="journal article" date="2019" name="Commun. Biol.">
        <title>The bagworm genome reveals a unique fibroin gene that provides high tensile strength.</title>
        <authorList>
            <person name="Kono N."/>
            <person name="Nakamura H."/>
            <person name="Ohtoshi R."/>
            <person name="Tomita M."/>
            <person name="Numata K."/>
            <person name="Arakawa K."/>
        </authorList>
    </citation>
    <scope>NUCLEOTIDE SEQUENCE [LARGE SCALE GENOMIC DNA]</scope>
</reference>
<dbReference type="Proteomes" id="UP000299102">
    <property type="component" value="Unassembled WGS sequence"/>
</dbReference>
<evidence type="ECO:0000313" key="2">
    <source>
        <dbReference type="EMBL" id="GBP50258.1"/>
    </source>
</evidence>
<protein>
    <submittedName>
        <fullName evidence="2">Uncharacterized protein</fullName>
    </submittedName>
</protein>
<proteinExistence type="predicted"/>
<name>A0A4C1WFW1_EUMVA</name>
<gene>
    <name evidence="2" type="ORF">EVAR_88094_1</name>
</gene>
<dbReference type="AlphaFoldDB" id="A0A4C1WFW1"/>
<accession>A0A4C1WFW1</accession>
<organism evidence="2 3">
    <name type="scientific">Eumeta variegata</name>
    <name type="common">Bagworm moth</name>
    <name type="synonym">Eumeta japonica</name>
    <dbReference type="NCBI Taxonomy" id="151549"/>
    <lineage>
        <taxon>Eukaryota</taxon>
        <taxon>Metazoa</taxon>
        <taxon>Ecdysozoa</taxon>
        <taxon>Arthropoda</taxon>
        <taxon>Hexapoda</taxon>
        <taxon>Insecta</taxon>
        <taxon>Pterygota</taxon>
        <taxon>Neoptera</taxon>
        <taxon>Endopterygota</taxon>
        <taxon>Lepidoptera</taxon>
        <taxon>Glossata</taxon>
        <taxon>Ditrysia</taxon>
        <taxon>Tineoidea</taxon>
        <taxon>Psychidae</taxon>
        <taxon>Oiketicinae</taxon>
        <taxon>Eumeta</taxon>
    </lineage>
</organism>
<comment type="caution">
    <text evidence="2">The sequence shown here is derived from an EMBL/GenBank/DDBJ whole genome shotgun (WGS) entry which is preliminary data.</text>
</comment>
<dbReference type="EMBL" id="BGZK01000561">
    <property type="protein sequence ID" value="GBP50258.1"/>
    <property type="molecule type" value="Genomic_DNA"/>
</dbReference>
<evidence type="ECO:0000256" key="1">
    <source>
        <dbReference type="SAM" id="MobiDB-lite"/>
    </source>
</evidence>
<feature type="region of interest" description="Disordered" evidence="1">
    <location>
        <begin position="67"/>
        <end position="94"/>
    </location>
</feature>
<keyword evidence="3" id="KW-1185">Reference proteome</keyword>